<dbReference type="SUPFAM" id="SSF51419">
    <property type="entry name" value="PLP-binding barrel"/>
    <property type="match status" value="1"/>
</dbReference>
<feature type="active site" description="Proton donor" evidence="7">
    <location>
        <position position="367"/>
    </location>
</feature>
<dbReference type="PANTHER" id="PTHR43727">
    <property type="entry name" value="DIAMINOPIMELATE DECARBOXYLASE"/>
    <property type="match status" value="1"/>
</dbReference>
<dbReference type="GO" id="GO:0030170">
    <property type="term" value="F:pyridoxal phosphate binding"/>
    <property type="evidence" value="ECO:0007669"/>
    <property type="project" value="UniProtKB-UniRule"/>
</dbReference>
<sequence>MIESEGTLLLLGTSEIKNNELYIGGVSVSDLKEKFGTPLYIIDQADLEDRMETFVTQFKSDQFETHISYASKAFTNLYMAGLCKKHGLHIDVVSGGELFVALEAGMDPAHIYFHGNNKTADEIEYALSAGVGTFVIDNIQELRWLNQLTKEMEKQTQALLRINPGIEASTHKYIQTTTNDSKFGISTDDEKIHDMIQSLIDAPQIDFRGFHCHVGSQVTDEKYFFQEAEAIVSFTSTISKRYDIDIKEINLGGGFGVQHTPESPSIDFESFLTRYIDVIEATLQKYKIKPEVISIEPGRSMINNSGYTLYSVGHVKHTLEGLPLIFVDGGMSDNPRPSLYEAEYHAYLANKMENQVSENYRVAGKLCESGDVLIQSIELPAAESGDLLIIPASGAYTYSMSSNYNLMPRPGVVFVKEGQVVEAVKRQSYQDLIVNQRHYSN</sequence>
<dbReference type="HAMAP" id="MF_02120">
    <property type="entry name" value="LysA"/>
    <property type="match status" value="1"/>
</dbReference>
<dbReference type="CDD" id="cd06828">
    <property type="entry name" value="PLPDE_III_DapDC"/>
    <property type="match status" value="1"/>
</dbReference>
<dbReference type="InterPro" id="IPR029066">
    <property type="entry name" value="PLP-binding_barrel"/>
</dbReference>
<reference evidence="10" key="1">
    <citation type="submission" date="2023-07" db="EMBL/GenBank/DDBJ databases">
        <title>Between Cages and Wild: Unraveling the Impact of Captivity on Animal Microbiomes and Antimicrobial Resistance.</title>
        <authorList>
            <person name="Schmartz G.P."/>
            <person name="Rehner J."/>
            <person name="Schuff M.J."/>
            <person name="Becker S.L."/>
            <person name="Kravczyk M."/>
            <person name="Gurevich A."/>
            <person name="Francke R."/>
            <person name="Mueller R."/>
            <person name="Keller V."/>
            <person name="Keller A."/>
        </authorList>
    </citation>
    <scope>NUCLEOTIDE SEQUENCE</scope>
    <source>
        <strain evidence="10">S39M_St_73</strain>
    </source>
</reference>
<dbReference type="EMBL" id="JAUNQW010000009">
    <property type="protein sequence ID" value="MDO5457357.1"/>
    <property type="molecule type" value="Genomic_DNA"/>
</dbReference>
<dbReference type="PRINTS" id="PR01181">
    <property type="entry name" value="DAPDCRBXLASE"/>
</dbReference>
<dbReference type="Gene3D" id="2.40.37.10">
    <property type="entry name" value="Lyase, Ornithine Decarboxylase, Chain A, domain 1"/>
    <property type="match status" value="1"/>
</dbReference>
<dbReference type="NCBIfam" id="TIGR01048">
    <property type="entry name" value="lysA"/>
    <property type="match status" value="1"/>
</dbReference>
<feature type="binding site" evidence="5">
    <location>
        <position position="340"/>
    </location>
    <ligand>
        <name>substrate</name>
    </ligand>
</feature>
<evidence type="ECO:0000313" key="11">
    <source>
        <dbReference type="Proteomes" id="UP001171751"/>
    </source>
</evidence>
<keyword evidence="11" id="KW-1185">Reference proteome</keyword>
<comment type="similarity">
    <text evidence="5">Belongs to the Orn/Lys/Arg decarboxylase class-II family. LysA subfamily.</text>
</comment>
<organism evidence="10 11">
    <name type="scientific">Atopococcus tabaci</name>
    <dbReference type="NCBI Taxonomy" id="269774"/>
    <lineage>
        <taxon>Bacteria</taxon>
        <taxon>Bacillati</taxon>
        <taxon>Bacillota</taxon>
        <taxon>Bacilli</taxon>
        <taxon>Lactobacillales</taxon>
        <taxon>Carnobacteriaceae</taxon>
        <taxon>Atopococcus</taxon>
    </lineage>
</organism>
<keyword evidence="2 5" id="KW-0210">Decarboxylase</keyword>
<dbReference type="GO" id="GO:0008836">
    <property type="term" value="F:diaminopimelate decarboxylase activity"/>
    <property type="evidence" value="ECO:0007669"/>
    <property type="project" value="UniProtKB-UniRule"/>
</dbReference>
<dbReference type="Proteomes" id="UP001171751">
    <property type="component" value="Unassembled WGS sequence"/>
</dbReference>
<dbReference type="Gene3D" id="3.20.20.10">
    <property type="entry name" value="Alanine racemase"/>
    <property type="match status" value="1"/>
</dbReference>
<dbReference type="Pfam" id="PF02784">
    <property type="entry name" value="Orn_Arg_deC_N"/>
    <property type="match status" value="1"/>
</dbReference>
<keyword evidence="5 8" id="KW-0457">Lysine biosynthesis</keyword>
<feature type="binding site" evidence="5">
    <location>
        <position position="299"/>
    </location>
    <ligand>
        <name>substrate</name>
    </ligand>
</feature>
<feature type="modified residue" description="N6-(pyridoxal phosphate)lysine" evidence="5 7">
    <location>
        <position position="72"/>
    </location>
</feature>
<gene>
    <name evidence="5 10" type="primary">lysA</name>
    <name evidence="10" type="ORF">Q4F26_03345</name>
</gene>
<feature type="binding site" evidence="5">
    <location>
        <position position="396"/>
    </location>
    <ligand>
        <name>substrate</name>
    </ligand>
</feature>
<dbReference type="InterPro" id="IPR000183">
    <property type="entry name" value="Orn/DAP/Arg_de-COase"/>
</dbReference>
<dbReference type="FunFam" id="3.20.20.10:FF:000003">
    <property type="entry name" value="Diaminopimelate decarboxylase"/>
    <property type="match status" value="1"/>
</dbReference>
<evidence type="ECO:0000256" key="6">
    <source>
        <dbReference type="NCBIfam" id="TIGR01048"/>
    </source>
</evidence>
<keyword evidence="4 5" id="KW-0456">Lyase</keyword>
<dbReference type="InterPro" id="IPR002986">
    <property type="entry name" value="DAP_deCOOHase_LysA"/>
</dbReference>
<evidence type="ECO:0000256" key="7">
    <source>
        <dbReference type="PIRSR" id="PIRSR600183-50"/>
    </source>
</evidence>
<evidence type="ECO:0000256" key="5">
    <source>
        <dbReference type="HAMAP-Rule" id="MF_02120"/>
    </source>
</evidence>
<accession>A0AA43UCB7</accession>
<feature type="domain" description="Orn/DAP/Arg decarboxylase 2 N-terminal" evidence="9">
    <location>
        <begin position="45"/>
        <end position="301"/>
    </location>
</feature>
<feature type="binding site" evidence="5">
    <location>
        <position position="336"/>
    </location>
    <ligand>
        <name>substrate</name>
    </ligand>
</feature>
<dbReference type="PRINTS" id="PR01179">
    <property type="entry name" value="ODADCRBXLASE"/>
</dbReference>
<protein>
    <recommendedName>
        <fullName evidence="5 6">Diaminopimelate decarboxylase</fullName>
        <shortName evidence="5">DAP decarboxylase</shortName>
        <shortName evidence="5">DAPDC</shortName>
        <ecNumber evidence="5 6">4.1.1.20</ecNumber>
    </recommendedName>
</protein>
<keyword evidence="5" id="KW-0028">Amino-acid biosynthesis</keyword>
<dbReference type="InterPro" id="IPR022644">
    <property type="entry name" value="De-COase2_N"/>
</dbReference>
<dbReference type="EC" id="4.1.1.20" evidence="5 6"/>
<evidence type="ECO:0000256" key="8">
    <source>
        <dbReference type="RuleBase" id="RU003738"/>
    </source>
</evidence>
<comment type="cofactor">
    <cofactor evidence="1 5 7 8">
        <name>pyridoxal 5'-phosphate</name>
        <dbReference type="ChEBI" id="CHEBI:597326"/>
    </cofactor>
</comment>
<dbReference type="SUPFAM" id="SSF50621">
    <property type="entry name" value="Alanine racemase C-terminal domain-like"/>
    <property type="match status" value="1"/>
</dbReference>
<dbReference type="GO" id="GO:0009089">
    <property type="term" value="P:lysine biosynthetic process via diaminopimelate"/>
    <property type="evidence" value="ECO:0007669"/>
    <property type="project" value="UniProtKB-UniRule"/>
</dbReference>
<evidence type="ECO:0000256" key="4">
    <source>
        <dbReference type="ARBA" id="ARBA00023239"/>
    </source>
</evidence>
<evidence type="ECO:0000256" key="2">
    <source>
        <dbReference type="ARBA" id="ARBA00022793"/>
    </source>
</evidence>
<name>A0AA43UCB7_9LACT</name>
<evidence type="ECO:0000256" key="1">
    <source>
        <dbReference type="ARBA" id="ARBA00001933"/>
    </source>
</evidence>
<proteinExistence type="inferred from homology"/>
<comment type="subunit">
    <text evidence="5">Homodimer.</text>
</comment>
<evidence type="ECO:0000313" key="10">
    <source>
        <dbReference type="EMBL" id="MDO5457357.1"/>
    </source>
</evidence>
<evidence type="ECO:0000256" key="3">
    <source>
        <dbReference type="ARBA" id="ARBA00022898"/>
    </source>
</evidence>
<dbReference type="PANTHER" id="PTHR43727:SF2">
    <property type="entry name" value="GROUP IV DECARBOXYLASE"/>
    <property type="match status" value="1"/>
</dbReference>
<comment type="pathway">
    <text evidence="5 8">Amino-acid biosynthesis; L-lysine biosynthesis via DAP pathway; L-lysine from DL-2,6-diaminopimelate: step 1/1.</text>
</comment>
<evidence type="ECO:0000259" key="9">
    <source>
        <dbReference type="Pfam" id="PF02784"/>
    </source>
</evidence>
<dbReference type="AlphaFoldDB" id="A0AA43UCB7"/>
<comment type="function">
    <text evidence="5">Specifically catalyzes the decarboxylation of meso-diaminopimelate (meso-DAP) to L-lysine.</text>
</comment>
<feature type="binding site" evidence="5">
    <location>
        <position position="396"/>
    </location>
    <ligand>
        <name>pyridoxal 5'-phosphate</name>
        <dbReference type="ChEBI" id="CHEBI:597326"/>
    </ligand>
</feature>
<dbReference type="InterPro" id="IPR009006">
    <property type="entry name" value="Ala_racemase/Decarboxylase_C"/>
</dbReference>
<keyword evidence="3 5" id="KW-0663">Pyridoxal phosphate</keyword>
<feature type="binding site" evidence="5">
    <location>
        <begin position="296"/>
        <end position="299"/>
    </location>
    <ligand>
        <name>pyridoxal 5'-phosphate</name>
        <dbReference type="ChEBI" id="CHEBI:597326"/>
    </ligand>
</feature>
<feature type="binding site" evidence="5">
    <location>
        <position position="368"/>
    </location>
    <ligand>
        <name>substrate</name>
    </ligand>
</feature>
<comment type="catalytic activity">
    <reaction evidence="5 8">
        <text>meso-2,6-diaminopimelate + H(+) = L-lysine + CO2</text>
        <dbReference type="Rhea" id="RHEA:15101"/>
        <dbReference type="ChEBI" id="CHEBI:15378"/>
        <dbReference type="ChEBI" id="CHEBI:16526"/>
        <dbReference type="ChEBI" id="CHEBI:32551"/>
        <dbReference type="ChEBI" id="CHEBI:57791"/>
        <dbReference type="EC" id="4.1.1.20"/>
    </reaction>
</comment>
<feature type="binding site" evidence="5">
    <location>
        <position position="254"/>
    </location>
    <ligand>
        <name>pyridoxal 5'-phosphate</name>
        <dbReference type="ChEBI" id="CHEBI:597326"/>
    </ligand>
</feature>
<comment type="caution">
    <text evidence="10">The sequence shown here is derived from an EMBL/GenBank/DDBJ whole genome shotgun (WGS) entry which is preliminary data.</text>
</comment>